<evidence type="ECO:0000313" key="3">
    <source>
        <dbReference type="Proteomes" id="UP000831768"/>
    </source>
</evidence>
<dbReference type="GeneID" id="71930093"/>
<dbReference type="KEGG" id="haad:MW046_18560"/>
<geneLocation type="plasmid" evidence="2 3">
    <name>unnamed3</name>
</geneLocation>
<organism evidence="2 3">
    <name type="scientific">Halocatena salina</name>
    <dbReference type="NCBI Taxonomy" id="2934340"/>
    <lineage>
        <taxon>Archaea</taxon>
        <taxon>Methanobacteriati</taxon>
        <taxon>Methanobacteriota</taxon>
        <taxon>Stenosarchaea group</taxon>
        <taxon>Halobacteria</taxon>
        <taxon>Halobacteriales</taxon>
        <taxon>Natronomonadaceae</taxon>
        <taxon>Halocatena</taxon>
    </lineage>
</organism>
<feature type="region of interest" description="Disordered" evidence="1">
    <location>
        <begin position="77"/>
        <end position="138"/>
    </location>
</feature>
<keyword evidence="3" id="KW-1185">Reference proteome</keyword>
<feature type="compositionally biased region" description="Acidic residues" evidence="1">
    <location>
        <begin position="84"/>
        <end position="106"/>
    </location>
</feature>
<dbReference type="AlphaFoldDB" id="A0A8U0ABB1"/>
<sequence length="138" mass="15459">MSQKEETVQKLSRLRENLTSEKNGGALLETVDIDREVYKHASGKMVGRQLGEIVGRRAGERLGHAFDERFDRSSITDVVSGVFETDEETETGETEETAEDGSEESGTDVGEMSTEELQSLANQLMEELEQRNETEDDR</sequence>
<evidence type="ECO:0000256" key="1">
    <source>
        <dbReference type="SAM" id="MobiDB-lite"/>
    </source>
</evidence>
<dbReference type="Proteomes" id="UP000831768">
    <property type="component" value="Plasmid unnamed3"/>
</dbReference>
<feature type="compositionally biased region" description="Basic and acidic residues" evidence="1">
    <location>
        <begin position="128"/>
        <end position="138"/>
    </location>
</feature>
<name>A0A8U0ABB1_9EURY</name>
<reference evidence="2" key="1">
    <citation type="submission" date="2022-04" db="EMBL/GenBank/DDBJ databases">
        <title>Halocatena sp. nov., isolated from a salt lake.</title>
        <authorList>
            <person name="Cui H.-L."/>
        </authorList>
    </citation>
    <scope>NUCLEOTIDE SEQUENCE</scope>
    <source>
        <strain evidence="2">AD-1</strain>
        <plasmid evidence="2">unnamed3</plasmid>
    </source>
</reference>
<proteinExistence type="predicted"/>
<evidence type="ECO:0000313" key="2">
    <source>
        <dbReference type="EMBL" id="UPM45057.1"/>
    </source>
</evidence>
<protein>
    <submittedName>
        <fullName evidence="2">Uncharacterized protein</fullName>
    </submittedName>
</protein>
<dbReference type="RefSeq" id="WP_247995711.1">
    <property type="nucleotide sequence ID" value="NZ_CP096022.1"/>
</dbReference>
<dbReference type="EMBL" id="CP096022">
    <property type="protein sequence ID" value="UPM45057.1"/>
    <property type="molecule type" value="Genomic_DNA"/>
</dbReference>
<gene>
    <name evidence="2" type="ORF">MW046_18560</name>
</gene>
<keyword evidence="2" id="KW-0614">Plasmid</keyword>
<accession>A0A8U0ABB1</accession>